<sequence>LDIIKSNMRTAKMTNKEYFQLLDECK</sequence>
<name>A0A1E3X9I0_9BACT</name>
<feature type="non-terminal residue" evidence="1">
    <location>
        <position position="1"/>
    </location>
</feature>
<accession>A0A1E3X9I0</accession>
<reference evidence="1 2" key="1">
    <citation type="submission" date="2016-07" db="EMBL/GenBank/DDBJ databases">
        <title>Draft genome of Scalindua rubra, obtained from a brine-seawater interface in the Red Sea, sheds light on salt adaptation in anammox bacteria.</title>
        <authorList>
            <person name="Speth D.R."/>
            <person name="Lagkouvardos I."/>
            <person name="Wang Y."/>
            <person name="Qian P.-Y."/>
            <person name="Dutilh B.E."/>
            <person name="Jetten M.S."/>
        </authorList>
    </citation>
    <scope>NUCLEOTIDE SEQUENCE [LARGE SCALE GENOMIC DNA]</scope>
    <source>
        <strain evidence="1">BSI-1</strain>
    </source>
</reference>
<evidence type="ECO:0000313" key="2">
    <source>
        <dbReference type="Proteomes" id="UP000094056"/>
    </source>
</evidence>
<gene>
    <name evidence="1" type="ORF">SCARUB_02621</name>
</gene>
<dbReference type="EMBL" id="MAYW01000070">
    <property type="protein sequence ID" value="ODS32272.1"/>
    <property type="molecule type" value="Genomic_DNA"/>
</dbReference>
<evidence type="ECO:0000313" key="1">
    <source>
        <dbReference type="EMBL" id="ODS32272.1"/>
    </source>
</evidence>
<protein>
    <submittedName>
        <fullName evidence="1">Uncharacterized protein</fullName>
    </submittedName>
</protein>
<dbReference type="AlphaFoldDB" id="A0A1E3X9I0"/>
<proteinExistence type="predicted"/>
<comment type="caution">
    <text evidence="1">The sequence shown here is derived from an EMBL/GenBank/DDBJ whole genome shotgun (WGS) entry which is preliminary data.</text>
</comment>
<dbReference type="Proteomes" id="UP000094056">
    <property type="component" value="Unassembled WGS sequence"/>
</dbReference>
<organism evidence="1 2">
    <name type="scientific">Candidatus Scalindua rubra</name>
    <dbReference type="NCBI Taxonomy" id="1872076"/>
    <lineage>
        <taxon>Bacteria</taxon>
        <taxon>Pseudomonadati</taxon>
        <taxon>Planctomycetota</taxon>
        <taxon>Candidatus Brocadiia</taxon>
        <taxon>Candidatus Brocadiales</taxon>
        <taxon>Candidatus Scalinduaceae</taxon>
        <taxon>Candidatus Scalindua</taxon>
    </lineage>
</organism>